<dbReference type="GO" id="GO:0006313">
    <property type="term" value="P:DNA transposition"/>
    <property type="evidence" value="ECO:0007669"/>
    <property type="project" value="InterPro"/>
</dbReference>
<accession>A0A1M7KC28</accession>
<dbReference type="SUPFAM" id="SSF46689">
    <property type="entry name" value="Homeodomain-like"/>
    <property type="match status" value="1"/>
</dbReference>
<evidence type="ECO:0000313" key="2">
    <source>
        <dbReference type="EMBL" id="SHM62843.1"/>
    </source>
</evidence>
<dbReference type="InterPro" id="IPR002514">
    <property type="entry name" value="Transposase_8"/>
</dbReference>
<dbReference type="Proteomes" id="UP000184364">
    <property type="component" value="Unassembled WGS sequence"/>
</dbReference>
<dbReference type="RefSeq" id="WP_073297871.1">
    <property type="nucleotide sequence ID" value="NZ_FRAV01000059.1"/>
</dbReference>
<evidence type="ECO:0000256" key="1">
    <source>
        <dbReference type="SAM" id="MobiDB-lite"/>
    </source>
</evidence>
<keyword evidence="3" id="KW-1185">Reference proteome</keyword>
<feature type="region of interest" description="Disordered" evidence="1">
    <location>
        <begin position="131"/>
        <end position="156"/>
    </location>
</feature>
<dbReference type="Gene3D" id="1.10.10.60">
    <property type="entry name" value="Homeodomain-like"/>
    <property type="match status" value="1"/>
</dbReference>
<dbReference type="STRING" id="1302687.SAMN05444267_105914"/>
<dbReference type="OrthoDB" id="1263317at2"/>
<reference evidence="3" key="1">
    <citation type="submission" date="2016-11" db="EMBL/GenBank/DDBJ databases">
        <authorList>
            <person name="Varghese N."/>
            <person name="Submissions S."/>
        </authorList>
    </citation>
    <scope>NUCLEOTIDE SEQUENCE [LARGE SCALE GENOMIC DNA]</scope>
    <source>
        <strain evidence="3">DSM 26899</strain>
    </source>
</reference>
<dbReference type="EMBL" id="FRAV01000059">
    <property type="protein sequence ID" value="SHM62843.1"/>
    <property type="molecule type" value="Genomic_DNA"/>
</dbReference>
<dbReference type="AlphaFoldDB" id="A0A1M7KC28"/>
<sequence>MKKVRKNYSLEFKIQAVSLSEQRGNVSSVAEELGICKESLVNWRKLHKEGKLSKEKQISSDPIREELLRLRKELEETKLERDILKKAVGIFSKRDGLVINFRNNKKVLLYDTKLKTFENFHQYTRDEIESEKDGGMYGEEERDVEIDSVNNVRTKG</sequence>
<dbReference type="InterPro" id="IPR009057">
    <property type="entry name" value="Homeodomain-like_sf"/>
</dbReference>
<protein>
    <submittedName>
        <fullName evidence="2">Transposase and inactivated derivatives</fullName>
    </submittedName>
</protein>
<dbReference type="GO" id="GO:0003677">
    <property type="term" value="F:DNA binding"/>
    <property type="evidence" value="ECO:0007669"/>
    <property type="project" value="InterPro"/>
</dbReference>
<proteinExistence type="predicted"/>
<gene>
    <name evidence="2" type="ORF">SAMN05444267_105914</name>
</gene>
<organism evidence="2 3">
    <name type="scientific">Chryseobacterium polytrichastri</name>
    <dbReference type="NCBI Taxonomy" id="1302687"/>
    <lineage>
        <taxon>Bacteria</taxon>
        <taxon>Pseudomonadati</taxon>
        <taxon>Bacteroidota</taxon>
        <taxon>Flavobacteriia</taxon>
        <taxon>Flavobacteriales</taxon>
        <taxon>Weeksellaceae</taxon>
        <taxon>Chryseobacterium group</taxon>
        <taxon>Chryseobacterium</taxon>
    </lineage>
</organism>
<evidence type="ECO:0000313" key="3">
    <source>
        <dbReference type="Proteomes" id="UP000184364"/>
    </source>
</evidence>
<dbReference type="Pfam" id="PF01527">
    <property type="entry name" value="HTH_Tnp_1"/>
    <property type="match status" value="1"/>
</dbReference>
<dbReference type="GO" id="GO:0004803">
    <property type="term" value="F:transposase activity"/>
    <property type="evidence" value="ECO:0007669"/>
    <property type="project" value="InterPro"/>
</dbReference>
<name>A0A1M7KC28_9FLAO</name>